<dbReference type="GO" id="GO:0004674">
    <property type="term" value="F:protein serine/threonine kinase activity"/>
    <property type="evidence" value="ECO:0007669"/>
    <property type="project" value="UniProtKB-KW"/>
</dbReference>
<organism evidence="4 5">
    <name type="scientific">Armillaria gallica</name>
    <name type="common">Bulbous honey fungus</name>
    <name type="synonym">Armillaria bulbosa</name>
    <dbReference type="NCBI Taxonomy" id="47427"/>
    <lineage>
        <taxon>Eukaryota</taxon>
        <taxon>Fungi</taxon>
        <taxon>Dikarya</taxon>
        <taxon>Basidiomycota</taxon>
        <taxon>Agaricomycotina</taxon>
        <taxon>Agaricomycetes</taxon>
        <taxon>Agaricomycetidae</taxon>
        <taxon>Agaricales</taxon>
        <taxon>Marasmiineae</taxon>
        <taxon>Physalacriaceae</taxon>
        <taxon>Armillaria</taxon>
    </lineage>
</organism>
<keyword evidence="1" id="KW-0723">Serine/threonine-protein kinase</keyword>
<name>A0A2H3DLF7_ARMGA</name>
<accession>A0A2H3DLF7</accession>
<keyword evidence="1" id="KW-0418">Kinase</keyword>
<dbReference type="AlphaFoldDB" id="A0A2H3DLF7"/>
<keyword evidence="1" id="KW-0808">Transferase</keyword>
<dbReference type="Gene3D" id="3.30.200.20">
    <property type="entry name" value="Phosphorylase Kinase, domain 1"/>
    <property type="match status" value="1"/>
</dbReference>
<dbReference type="EMBL" id="KZ293653">
    <property type="protein sequence ID" value="PBK94920.1"/>
    <property type="molecule type" value="Genomic_DNA"/>
</dbReference>
<keyword evidence="5" id="KW-1185">Reference proteome</keyword>
<dbReference type="GO" id="GO:0005524">
    <property type="term" value="F:ATP binding"/>
    <property type="evidence" value="ECO:0007669"/>
    <property type="project" value="UniProtKB-KW"/>
</dbReference>
<keyword evidence="2" id="KW-0547">Nucleotide-binding</keyword>
<evidence type="ECO:0000256" key="3">
    <source>
        <dbReference type="ARBA" id="ARBA00022840"/>
    </source>
</evidence>
<evidence type="ECO:0008006" key="6">
    <source>
        <dbReference type="Google" id="ProtNLM"/>
    </source>
</evidence>
<gene>
    <name evidence="4" type="ORF">ARMGADRAFT_1078793</name>
</gene>
<dbReference type="InParanoid" id="A0A2H3DLF7"/>
<protein>
    <recommendedName>
        <fullName evidence="6">Protein kinase domain-containing protein</fullName>
    </recommendedName>
</protein>
<dbReference type="Gene3D" id="1.10.510.10">
    <property type="entry name" value="Transferase(Phosphotransferase) domain 1"/>
    <property type="match status" value="2"/>
</dbReference>
<dbReference type="STRING" id="47427.A0A2H3DLF7"/>
<keyword evidence="3" id="KW-0067">ATP-binding</keyword>
<dbReference type="SUPFAM" id="SSF56112">
    <property type="entry name" value="Protein kinase-like (PK-like)"/>
    <property type="match status" value="1"/>
</dbReference>
<evidence type="ECO:0000313" key="4">
    <source>
        <dbReference type="EMBL" id="PBK94920.1"/>
    </source>
</evidence>
<dbReference type="InterPro" id="IPR011009">
    <property type="entry name" value="Kinase-like_dom_sf"/>
</dbReference>
<reference evidence="5" key="1">
    <citation type="journal article" date="2017" name="Nat. Ecol. Evol.">
        <title>Genome expansion and lineage-specific genetic innovations in the forest pathogenic fungi Armillaria.</title>
        <authorList>
            <person name="Sipos G."/>
            <person name="Prasanna A.N."/>
            <person name="Walter M.C."/>
            <person name="O'Connor E."/>
            <person name="Balint B."/>
            <person name="Krizsan K."/>
            <person name="Kiss B."/>
            <person name="Hess J."/>
            <person name="Varga T."/>
            <person name="Slot J."/>
            <person name="Riley R."/>
            <person name="Boka B."/>
            <person name="Rigling D."/>
            <person name="Barry K."/>
            <person name="Lee J."/>
            <person name="Mihaltcheva S."/>
            <person name="LaButti K."/>
            <person name="Lipzen A."/>
            <person name="Waldron R."/>
            <person name="Moloney N.M."/>
            <person name="Sperisen C."/>
            <person name="Kredics L."/>
            <person name="Vagvoelgyi C."/>
            <person name="Patrignani A."/>
            <person name="Fitzpatrick D."/>
            <person name="Nagy I."/>
            <person name="Doyle S."/>
            <person name="Anderson J.B."/>
            <person name="Grigoriev I.V."/>
            <person name="Gueldener U."/>
            <person name="Muensterkoetter M."/>
            <person name="Nagy L.G."/>
        </authorList>
    </citation>
    <scope>NUCLEOTIDE SEQUENCE [LARGE SCALE GENOMIC DNA]</scope>
    <source>
        <strain evidence="5">Ar21-2</strain>
    </source>
</reference>
<proteinExistence type="predicted"/>
<evidence type="ECO:0000313" key="5">
    <source>
        <dbReference type="Proteomes" id="UP000217790"/>
    </source>
</evidence>
<dbReference type="OrthoDB" id="192887at2759"/>
<evidence type="ECO:0000256" key="1">
    <source>
        <dbReference type="ARBA" id="ARBA00022527"/>
    </source>
</evidence>
<dbReference type="PANTHER" id="PTHR24055">
    <property type="entry name" value="MITOGEN-ACTIVATED PROTEIN KINASE"/>
    <property type="match status" value="1"/>
</dbReference>
<evidence type="ECO:0000256" key="2">
    <source>
        <dbReference type="ARBA" id="ARBA00022741"/>
    </source>
</evidence>
<dbReference type="Proteomes" id="UP000217790">
    <property type="component" value="Unassembled WGS sequence"/>
</dbReference>
<sequence>MFCLHTLRKIKLLRYFHHKNIIGTFDILHQLLLHDFTEVYLIQELMETDLHHVIHTQELSNDHHQYFIYLAIDLMEKCLMFGLKCRIKVSEALRHSYLQAYTHKMSLPPNLTICEKKSSKVHALSIFSATPHLMPMKQY</sequence>
<dbReference type="InterPro" id="IPR050117">
    <property type="entry name" value="MAPK"/>
</dbReference>